<name>A0A2K9IXF4_9BACI</name>
<keyword evidence="1" id="KW-0812">Transmembrane</keyword>
<evidence type="ECO:0000313" key="2">
    <source>
        <dbReference type="EMBL" id="AUJ24422.1"/>
    </source>
</evidence>
<sequence length="73" mass="8095">MYDSALLLNSILNYTVLARITKVITTIVITFVHPLYVIPFYSAFSSNFGFANIIRPADVCKTLVISTSIVLPI</sequence>
<protein>
    <submittedName>
        <fullName evidence="2">Uncharacterized protein</fullName>
    </submittedName>
</protein>
<organism evidence="2 3">
    <name type="scientific">Virgibacillus dokdonensis</name>
    <dbReference type="NCBI Taxonomy" id="302167"/>
    <lineage>
        <taxon>Bacteria</taxon>
        <taxon>Bacillati</taxon>
        <taxon>Bacillota</taxon>
        <taxon>Bacilli</taxon>
        <taxon>Bacillales</taxon>
        <taxon>Bacillaceae</taxon>
        <taxon>Virgibacillus</taxon>
    </lineage>
</organism>
<dbReference type="EMBL" id="CP018622">
    <property type="protein sequence ID" value="AUJ24422.1"/>
    <property type="molecule type" value="Genomic_DNA"/>
</dbReference>
<keyword evidence="1" id="KW-0472">Membrane</keyword>
<keyword evidence="1" id="KW-1133">Transmembrane helix</keyword>
<proteinExistence type="predicted"/>
<accession>A0A2K9IXF4</accession>
<dbReference type="KEGG" id="vpn:A21D_01323"/>
<feature type="transmembrane region" description="Helical" evidence="1">
    <location>
        <begin position="20"/>
        <end position="38"/>
    </location>
</feature>
<dbReference type="Proteomes" id="UP000234237">
    <property type="component" value="Chromosome"/>
</dbReference>
<reference evidence="3" key="1">
    <citation type="submission" date="2016-11" db="EMBL/GenBank/DDBJ databases">
        <title>Complete genome sequence of Virgibacillus pantothenticus 21D, a halophilic bacterium isolated from the deep hypersaline anoxic basin Discovery in the Mediterranean Sea.</title>
        <authorList>
            <person name="Zeaiter Z."/>
            <person name="Booth J.M."/>
            <person name="Prosdocimi E.M."/>
            <person name="Mapelli F."/>
            <person name="Fusi M."/>
            <person name="Daffonchio D."/>
            <person name="Borin S."/>
            <person name="Crotti E."/>
        </authorList>
    </citation>
    <scope>NUCLEOTIDE SEQUENCE [LARGE SCALE GENOMIC DNA]</scope>
    <source>
        <strain evidence="3">21D</strain>
    </source>
</reference>
<evidence type="ECO:0000256" key="1">
    <source>
        <dbReference type="SAM" id="Phobius"/>
    </source>
</evidence>
<gene>
    <name evidence="2" type="ORF">A21D_01323</name>
</gene>
<evidence type="ECO:0000313" key="3">
    <source>
        <dbReference type="Proteomes" id="UP000234237"/>
    </source>
</evidence>
<dbReference type="AlphaFoldDB" id="A0A2K9IXF4"/>